<keyword evidence="3 5" id="KW-1133">Transmembrane helix</keyword>
<keyword evidence="2 5" id="KW-0812">Transmembrane</keyword>
<comment type="subcellular location">
    <subcellularLocation>
        <location evidence="1">Membrane</location>
        <topology evidence="1">Multi-pass membrane protein</topology>
    </subcellularLocation>
</comment>
<feature type="transmembrane region" description="Helical" evidence="5">
    <location>
        <begin position="278"/>
        <end position="299"/>
    </location>
</feature>
<evidence type="ECO:0000313" key="7">
    <source>
        <dbReference type="Proteomes" id="UP000007052"/>
    </source>
</evidence>
<evidence type="ECO:0000256" key="2">
    <source>
        <dbReference type="ARBA" id="ARBA00022692"/>
    </source>
</evidence>
<dbReference type="Proteomes" id="UP000007052">
    <property type="component" value="Chromosome"/>
</dbReference>
<evidence type="ECO:0000256" key="5">
    <source>
        <dbReference type="SAM" id="Phobius"/>
    </source>
</evidence>
<feature type="transmembrane region" description="Helical" evidence="5">
    <location>
        <begin position="238"/>
        <end position="257"/>
    </location>
</feature>
<evidence type="ECO:0000256" key="1">
    <source>
        <dbReference type="ARBA" id="ARBA00004141"/>
    </source>
</evidence>
<feature type="transmembrane region" description="Helical" evidence="5">
    <location>
        <begin position="373"/>
        <end position="392"/>
    </location>
</feature>
<feature type="transmembrane region" description="Helical" evidence="5">
    <location>
        <begin position="39"/>
        <end position="55"/>
    </location>
</feature>
<name>A0AB33QHB1_HAEP3</name>
<proteinExistence type="predicted"/>
<dbReference type="AlphaFoldDB" id="A0AB33QHB1"/>
<accession>A0AB33QHB1</accession>
<dbReference type="Pfam" id="PF01943">
    <property type="entry name" value="Polysacc_synt"/>
    <property type="match status" value="1"/>
</dbReference>
<dbReference type="RefSeq" id="WP_014064206.1">
    <property type="nucleotide sequence ID" value="NC_015964.1"/>
</dbReference>
<evidence type="ECO:0000256" key="3">
    <source>
        <dbReference type="ARBA" id="ARBA00022989"/>
    </source>
</evidence>
<feature type="transmembrane region" description="Helical" evidence="5">
    <location>
        <begin position="163"/>
        <end position="179"/>
    </location>
</feature>
<dbReference type="InterPro" id="IPR052556">
    <property type="entry name" value="PolySynth_Transporter"/>
</dbReference>
<feature type="transmembrane region" description="Helical" evidence="5">
    <location>
        <begin position="102"/>
        <end position="122"/>
    </location>
</feature>
<feature type="transmembrane region" description="Helical" evidence="5">
    <location>
        <begin position="75"/>
        <end position="96"/>
    </location>
</feature>
<dbReference type="PANTHER" id="PTHR43424:SF1">
    <property type="entry name" value="LOCUS PUTATIVE PROTEIN 1-RELATED"/>
    <property type="match status" value="1"/>
</dbReference>
<evidence type="ECO:0008006" key="8">
    <source>
        <dbReference type="Google" id="ProtNLM"/>
    </source>
</evidence>
<dbReference type="GO" id="GO:0016020">
    <property type="term" value="C:membrane"/>
    <property type="evidence" value="ECO:0007669"/>
    <property type="project" value="UniProtKB-SubCell"/>
</dbReference>
<protein>
    <recommendedName>
        <fullName evidence="8">Lipopolysaccharide biosynthesis protein</fullName>
    </recommendedName>
</protein>
<feature type="transmembrane region" description="Helical" evidence="5">
    <location>
        <begin position="319"/>
        <end position="340"/>
    </location>
</feature>
<gene>
    <name evidence="6" type="ordered locus">PARA_02810</name>
</gene>
<evidence type="ECO:0000313" key="6">
    <source>
        <dbReference type="EMBL" id="CBW14388.1"/>
    </source>
</evidence>
<dbReference type="KEGG" id="hpr:PARA_02810"/>
<feature type="transmembrane region" description="Helical" evidence="5">
    <location>
        <begin position="7"/>
        <end position="27"/>
    </location>
</feature>
<evidence type="ECO:0000256" key="4">
    <source>
        <dbReference type="ARBA" id="ARBA00023136"/>
    </source>
</evidence>
<organism evidence="6 7">
    <name type="scientific">Haemophilus parainfluenzae (strain T3T1)</name>
    <dbReference type="NCBI Taxonomy" id="862965"/>
    <lineage>
        <taxon>Bacteria</taxon>
        <taxon>Pseudomonadati</taxon>
        <taxon>Pseudomonadota</taxon>
        <taxon>Gammaproteobacteria</taxon>
        <taxon>Pasteurellales</taxon>
        <taxon>Pasteurellaceae</taxon>
        <taxon>Haemophilus</taxon>
    </lineage>
</organism>
<feature type="transmembrane region" description="Helical" evidence="5">
    <location>
        <begin position="129"/>
        <end position="151"/>
    </location>
</feature>
<dbReference type="InterPro" id="IPR002797">
    <property type="entry name" value="Polysacc_synth"/>
</dbReference>
<sequence length="397" mass="45556">MILKDSVIYLIGEIVAKIFPFLLLPYLSRKLGVNGFGELSYYQTILSLLIIIISFSQEGAVTRYFYFYGKRSINLILFSGYAYALLIGSVGLLFCYFFHSEILAYLILISIFQTFLTVQLCIKQCQKKAISYTLIQIGSALLTTLLTVLFLEFSHSDLVGKRFLALFLGNLIIFILVYFSYFREHRRKSFNIAEYQKGFLYFLGFGIPLAFHQISMFIKGQLDRVFIYNKFTESELGLYAMGAQIALVLAVIIQAINKAAIPYFYEALKQKKITLQKVHQLTLLSLLLIPIPSIIMWAIPEEFVIFVLGEQFWGTKYYIIMFLIATMFSVPYLILVNYLFFYGKNKWISLCSILSTILYLGGLSIFMQFGVEYVPFASILGAGIILPFLYVMTSRVK</sequence>
<feature type="transmembrane region" description="Helical" evidence="5">
    <location>
        <begin position="347"/>
        <end position="367"/>
    </location>
</feature>
<feature type="transmembrane region" description="Helical" evidence="5">
    <location>
        <begin position="199"/>
        <end position="218"/>
    </location>
</feature>
<dbReference type="EMBL" id="FQ312002">
    <property type="protein sequence ID" value="CBW14388.1"/>
    <property type="molecule type" value="Genomic_DNA"/>
</dbReference>
<reference evidence="7" key="1">
    <citation type="submission" date="2010-07" db="EMBL/GenBank/DDBJ databases">
        <title>The genome sequence of Haemophilus parainfluenzae T3T1.</title>
        <authorList>
            <person name="Crook D."/>
            <person name="Hood D."/>
            <person name="Moxon R."/>
            <person name="Parkhill J."/>
            <person name="Aslett M."/>
            <person name="Bentley S.D."/>
        </authorList>
    </citation>
    <scope>NUCLEOTIDE SEQUENCE [LARGE SCALE GENOMIC DNA]</scope>
    <source>
        <strain evidence="7">T3T1</strain>
    </source>
</reference>
<keyword evidence="4 5" id="KW-0472">Membrane</keyword>
<dbReference type="PANTHER" id="PTHR43424">
    <property type="entry name" value="LOCUS PUTATIVE PROTEIN 1-RELATED"/>
    <property type="match status" value="1"/>
</dbReference>